<proteinExistence type="predicted"/>
<comment type="caution">
    <text evidence="1">The sequence shown here is derived from an EMBL/GenBank/DDBJ whole genome shotgun (WGS) entry which is preliminary data.</text>
</comment>
<sequence length="217" mass="23894">MAPTVECAKCHKEIQADGKNLVCADCTSAYHLGKNCSGVGDSTFTTMGQAKREKWVCRSCRSRDNPPALNPTPCSPSTDTDSLKAQLSSMNKKLEALLSLKESVDALQTIPTRLNELLLLKPIVEGLTTTVRDVQASIADFSGKYDILLKAATSNTQAVKTLQDEVSSLQATVQSQAAEILQMAATFFSEEEERERNERRCAHQREWFHNRREAASA</sequence>
<dbReference type="Proteomes" id="UP000805193">
    <property type="component" value="Unassembled WGS sequence"/>
</dbReference>
<keyword evidence="2" id="KW-1185">Reference proteome</keyword>
<gene>
    <name evidence="1" type="ORF">HPB47_001834</name>
</gene>
<name>A0AC60PMW9_IXOPE</name>
<accession>A0AC60PMW9</accession>
<evidence type="ECO:0000313" key="2">
    <source>
        <dbReference type="Proteomes" id="UP000805193"/>
    </source>
</evidence>
<dbReference type="EMBL" id="JABSTQ010010246">
    <property type="protein sequence ID" value="KAG0422331.1"/>
    <property type="molecule type" value="Genomic_DNA"/>
</dbReference>
<protein>
    <submittedName>
        <fullName evidence="1">Uncharacterized protein</fullName>
    </submittedName>
</protein>
<evidence type="ECO:0000313" key="1">
    <source>
        <dbReference type="EMBL" id="KAG0422331.1"/>
    </source>
</evidence>
<organism evidence="1 2">
    <name type="scientific">Ixodes persulcatus</name>
    <name type="common">Taiga tick</name>
    <dbReference type="NCBI Taxonomy" id="34615"/>
    <lineage>
        <taxon>Eukaryota</taxon>
        <taxon>Metazoa</taxon>
        <taxon>Ecdysozoa</taxon>
        <taxon>Arthropoda</taxon>
        <taxon>Chelicerata</taxon>
        <taxon>Arachnida</taxon>
        <taxon>Acari</taxon>
        <taxon>Parasitiformes</taxon>
        <taxon>Ixodida</taxon>
        <taxon>Ixodoidea</taxon>
        <taxon>Ixodidae</taxon>
        <taxon>Ixodinae</taxon>
        <taxon>Ixodes</taxon>
    </lineage>
</organism>
<reference evidence="1 2" key="1">
    <citation type="journal article" date="2020" name="Cell">
        <title>Large-Scale Comparative Analyses of Tick Genomes Elucidate Their Genetic Diversity and Vector Capacities.</title>
        <authorList>
            <consortium name="Tick Genome and Microbiome Consortium (TIGMIC)"/>
            <person name="Jia N."/>
            <person name="Wang J."/>
            <person name="Shi W."/>
            <person name="Du L."/>
            <person name="Sun Y."/>
            <person name="Zhan W."/>
            <person name="Jiang J.F."/>
            <person name="Wang Q."/>
            <person name="Zhang B."/>
            <person name="Ji P."/>
            <person name="Bell-Sakyi L."/>
            <person name="Cui X.M."/>
            <person name="Yuan T.T."/>
            <person name="Jiang B.G."/>
            <person name="Yang W.F."/>
            <person name="Lam T.T."/>
            <person name="Chang Q.C."/>
            <person name="Ding S.J."/>
            <person name="Wang X.J."/>
            <person name="Zhu J.G."/>
            <person name="Ruan X.D."/>
            <person name="Zhao L."/>
            <person name="Wei J.T."/>
            <person name="Ye R.Z."/>
            <person name="Que T.C."/>
            <person name="Du C.H."/>
            <person name="Zhou Y.H."/>
            <person name="Cheng J.X."/>
            <person name="Dai P.F."/>
            <person name="Guo W.B."/>
            <person name="Han X.H."/>
            <person name="Huang E.J."/>
            <person name="Li L.F."/>
            <person name="Wei W."/>
            <person name="Gao Y.C."/>
            <person name="Liu J.Z."/>
            <person name="Shao H.Z."/>
            <person name="Wang X."/>
            <person name="Wang C.C."/>
            <person name="Yang T.C."/>
            <person name="Huo Q.B."/>
            <person name="Li W."/>
            <person name="Chen H.Y."/>
            <person name="Chen S.E."/>
            <person name="Zhou L.G."/>
            <person name="Ni X.B."/>
            <person name="Tian J.H."/>
            <person name="Sheng Y."/>
            <person name="Liu T."/>
            <person name="Pan Y.S."/>
            <person name="Xia L.Y."/>
            <person name="Li J."/>
            <person name="Zhao F."/>
            <person name="Cao W.C."/>
        </authorList>
    </citation>
    <scope>NUCLEOTIDE SEQUENCE [LARGE SCALE GENOMIC DNA]</scope>
    <source>
        <strain evidence="1">Iper-2018</strain>
    </source>
</reference>